<organism evidence="8">
    <name type="scientific">Sipha flava</name>
    <name type="common">yellow sugarcane aphid</name>
    <dbReference type="NCBI Taxonomy" id="143950"/>
    <lineage>
        <taxon>Eukaryota</taxon>
        <taxon>Metazoa</taxon>
        <taxon>Ecdysozoa</taxon>
        <taxon>Arthropoda</taxon>
        <taxon>Hexapoda</taxon>
        <taxon>Insecta</taxon>
        <taxon>Pterygota</taxon>
        <taxon>Neoptera</taxon>
        <taxon>Paraneoptera</taxon>
        <taxon>Hemiptera</taxon>
        <taxon>Sternorrhyncha</taxon>
        <taxon>Aphidomorpha</taxon>
        <taxon>Aphidoidea</taxon>
        <taxon>Aphididae</taxon>
        <taxon>Sipha</taxon>
    </lineage>
</organism>
<dbReference type="SUPFAM" id="SSF56112">
    <property type="entry name" value="Protein kinase-like (PK-like)"/>
    <property type="match status" value="1"/>
</dbReference>
<protein>
    <submittedName>
        <fullName evidence="10 11">Atypical kinase COQ8B, mitochondrial</fullName>
    </submittedName>
    <submittedName>
        <fullName evidence="8">Chaperone activity of bc1 complex-like</fullName>
    </submittedName>
</protein>
<feature type="compositionally biased region" description="Polar residues" evidence="6">
    <location>
        <begin position="182"/>
        <end position="200"/>
    </location>
</feature>
<evidence type="ECO:0000256" key="2">
    <source>
        <dbReference type="ARBA" id="ARBA00009670"/>
    </source>
</evidence>
<gene>
    <name evidence="8" type="primary">Adck3</name>
    <name evidence="10 11" type="synonym">LOC112693007</name>
    <name evidence="8" type="ORF">g.115970</name>
</gene>
<dbReference type="CDD" id="cd13970">
    <property type="entry name" value="ABC1_ADCK3"/>
    <property type="match status" value="1"/>
</dbReference>
<sequence>MMSASKGVDATRVLRGMQMVLEEIMKINEHNCKKNMKNCSIATAFKDATIQFADGLGAAKLKPENIAKEVSERSAMVFEGMRKVIIMTLQQNNQSEEVLPTNPIDIEPFDKFPNDGQALSGPFKVPSEVSRKQYFYGNRSKDLVIYPYNNNTFKQKLNYSIIGNDSKNVNITEVKEKRKPTVSKNSKPKQQLSGTAKQKTVPSSHIGRMLSFGGLAAGIGIGAITEVTKRSLGVSNSTKKEEGGYMESAFISPENAERIANTLCEVRGAALKIGQILSIQDNNLLSPQLQKAFERVRQSADFMPTWQLEKVLASELGTDWKDRFETFNLKPFAAASIGQVHEATLKDGIRVAVKVQYPGVADSIKSDIDNLVGVMKVWNMFPEGMFIDNIVKVANKELANEVDYIREAKCTRKFRKILEPYNDYYVPKVIDEISTKRIFTTELIEGVPLDKCDGMDQATRNNLCFLVLQLCLKELFEFAYMQTDPNWANFFYNERTKQLILLDFGATRSFDQKFLGDYLKIIKAAADNDRSLVLSLSKEMGFLTGFETKAMEEAHVEMVMIMGEVFQYKGEYDFGSQNSTKRIQSLLPIILHQRLAPPPEEIYSIHRKLSGIFLLCSKLKAKFMCRKLFYDTYEQFKHKYSQLQ</sequence>
<dbReference type="PANTHER" id="PTHR43851:SF3">
    <property type="entry name" value="COENZYME Q8"/>
    <property type="match status" value="1"/>
</dbReference>
<comment type="pathway">
    <text evidence="1">Cofactor biosynthesis; ubiquinone biosynthesis.</text>
</comment>
<proteinExistence type="inferred from homology"/>
<dbReference type="InterPro" id="IPR051409">
    <property type="entry name" value="Atypical_kinase_ADCK"/>
</dbReference>
<dbReference type="InterPro" id="IPR004147">
    <property type="entry name" value="ABC1_dom"/>
</dbReference>
<keyword evidence="3" id="KW-0808">Transferase</keyword>
<evidence type="ECO:0000313" key="10">
    <source>
        <dbReference type="RefSeq" id="XP_025423653.1"/>
    </source>
</evidence>
<accession>A0A2S2Q7F0</accession>
<dbReference type="GO" id="GO:0006744">
    <property type="term" value="P:ubiquinone biosynthetic process"/>
    <property type="evidence" value="ECO:0007669"/>
    <property type="project" value="TreeGrafter"/>
</dbReference>
<evidence type="ECO:0000313" key="11">
    <source>
        <dbReference type="RefSeq" id="XP_025423654.1"/>
    </source>
</evidence>
<dbReference type="PANTHER" id="PTHR43851">
    <property type="match status" value="1"/>
</dbReference>
<keyword evidence="4" id="KW-0547">Nucleotide-binding</keyword>
<dbReference type="GO" id="GO:0016301">
    <property type="term" value="F:kinase activity"/>
    <property type="evidence" value="ECO:0007669"/>
    <property type="project" value="UniProtKB-KW"/>
</dbReference>
<keyword evidence="10 11" id="KW-0418">Kinase</keyword>
<feature type="domain" description="ABC1 atypical kinase-like" evidence="7">
    <location>
        <begin position="296"/>
        <end position="534"/>
    </location>
</feature>
<dbReference type="EMBL" id="GGMS01004287">
    <property type="protein sequence ID" value="MBY73490.1"/>
    <property type="molecule type" value="Transcribed_RNA"/>
</dbReference>
<dbReference type="Proteomes" id="UP000694846">
    <property type="component" value="Unplaced"/>
</dbReference>
<evidence type="ECO:0000256" key="3">
    <source>
        <dbReference type="ARBA" id="ARBA00022679"/>
    </source>
</evidence>
<keyword evidence="5" id="KW-0067">ATP-binding</keyword>
<reference evidence="8" key="1">
    <citation type="submission" date="2018-04" db="EMBL/GenBank/DDBJ databases">
        <title>Transcriptome assembly of Sipha flava.</title>
        <authorList>
            <person name="Scully E.D."/>
            <person name="Geib S.M."/>
            <person name="Palmer N.A."/>
            <person name="Koch K."/>
            <person name="Bradshaw J."/>
            <person name="Heng-Moss T."/>
            <person name="Sarath G."/>
        </authorList>
    </citation>
    <scope>NUCLEOTIDE SEQUENCE</scope>
</reference>
<evidence type="ECO:0000259" key="7">
    <source>
        <dbReference type="Pfam" id="PF03109"/>
    </source>
</evidence>
<dbReference type="OrthoDB" id="201153at2759"/>
<evidence type="ECO:0000313" key="9">
    <source>
        <dbReference type="Proteomes" id="UP000694846"/>
    </source>
</evidence>
<dbReference type="InterPro" id="IPR034646">
    <property type="entry name" value="ADCK3_dom"/>
</dbReference>
<comment type="similarity">
    <text evidence="2">Belongs to the protein kinase superfamily. ADCK protein kinase family.</text>
</comment>
<evidence type="ECO:0000256" key="4">
    <source>
        <dbReference type="ARBA" id="ARBA00022741"/>
    </source>
</evidence>
<dbReference type="RefSeq" id="XP_025423653.1">
    <property type="nucleotide sequence ID" value="XM_025567868.1"/>
</dbReference>
<name>A0A2S2Q7F0_9HEMI</name>
<feature type="region of interest" description="Disordered" evidence="6">
    <location>
        <begin position="175"/>
        <end position="200"/>
    </location>
</feature>
<dbReference type="RefSeq" id="XP_025423654.1">
    <property type="nucleotide sequence ID" value="XM_025567869.1"/>
</dbReference>
<dbReference type="GO" id="GO:0005524">
    <property type="term" value="F:ATP binding"/>
    <property type="evidence" value="ECO:0007669"/>
    <property type="project" value="UniProtKB-KW"/>
</dbReference>
<evidence type="ECO:0000256" key="6">
    <source>
        <dbReference type="SAM" id="MobiDB-lite"/>
    </source>
</evidence>
<dbReference type="InterPro" id="IPR011009">
    <property type="entry name" value="Kinase-like_dom_sf"/>
</dbReference>
<evidence type="ECO:0000256" key="5">
    <source>
        <dbReference type="ARBA" id="ARBA00022840"/>
    </source>
</evidence>
<evidence type="ECO:0000313" key="8">
    <source>
        <dbReference type="EMBL" id="MBY73490.1"/>
    </source>
</evidence>
<dbReference type="AlphaFoldDB" id="A0A2S2Q7F0"/>
<reference evidence="10 11" key="2">
    <citation type="submission" date="2025-04" db="UniProtKB">
        <authorList>
            <consortium name="RefSeq"/>
        </authorList>
    </citation>
    <scope>IDENTIFICATION</scope>
    <source>
        <tissue evidence="10 11">Whole body</tissue>
    </source>
</reference>
<evidence type="ECO:0000256" key="1">
    <source>
        <dbReference type="ARBA" id="ARBA00004749"/>
    </source>
</evidence>
<dbReference type="Pfam" id="PF03109">
    <property type="entry name" value="ABC1"/>
    <property type="match status" value="1"/>
</dbReference>
<keyword evidence="9" id="KW-1185">Reference proteome</keyword>